<evidence type="ECO:0000313" key="4">
    <source>
        <dbReference type="Proteomes" id="UP000193564"/>
    </source>
</evidence>
<reference evidence="2" key="3">
    <citation type="submission" date="2020-02" db="EMBL/GenBank/DDBJ databases">
        <authorList>
            <person name="Matsumoto Y."/>
            <person name="Motooka D."/>
            <person name="Nakamura S."/>
        </authorList>
    </citation>
    <scope>NUCLEOTIDE SEQUENCE</scope>
    <source>
        <strain evidence="2">JCM 12405</strain>
    </source>
</reference>
<feature type="transmembrane region" description="Helical" evidence="1">
    <location>
        <begin position="120"/>
        <end position="140"/>
    </location>
</feature>
<dbReference type="EMBL" id="AP022605">
    <property type="protein sequence ID" value="BBZ09121.1"/>
    <property type="molecule type" value="Genomic_DNA"/>
</dbReference>
<organism evidence="3 4">
    <name type="scientific">Mycolicibacterium doricum</name>
    <dbReference type="NCBI Taxonomy" id="126673"/>
    <lineage>
        <taxon>Bacteria</taxon>
        <taxon>Bacillati</taxon>
        <taxon>Actinomycetota</taxon>
        <taxon>Actinomycetes</taxon>
        <taxon>Mycobacteriales</taxon>
        <taxon>Mycobacteriaceae</taxon>
        <taxon>Mycolicibacterium</taxon>
    </lineage>
</organism>
<feature type="transmembrane region" description="Helical" evidence="1">
    <location>
        <begin position="9"/>
        <end position="29"/>
    </location>
</feature>
<evidence type="ECO:0000313" key="2">
    <source>
        <dbReference type="EMBL" id="BBZ09121.1"/>
    </source>
</evidence>
<dbReference type="Pfam" id="PF11377">
    <property type="entry name" value="DUF3180"/>
    <property type="match status" value="1"/>
</dbReference>
<reference evidence="3 4" key="1">
    <citation type="submission" date="2016-01" db="EMBL/GenBank/DDBJ databases">
        <title>The new phylogeny of the genus Mycobacterium.</title>
        <authorList>
            <person name="Tarcisio F."/>
            <person name="Conor M."/>
            <person name="Antonella G."/>
            <person name="Elisabetta G."/>
            <person name="Giulia F.S."/>
            <person name="Sara T."/>
            <person name="Anna F."/>
            <person name="Clotilde B."/>
            <person name="Roberto B."/>
            <person name="Veronica D.S."/>
            <person name="Fabio R."/>
            <person name="Monica P."/>
            <person name="Olivier J."/>
            <person name="Enrico T."/>
            <person name="Nicola S."/>
        </authorList>
    </citation>
    <scope>NUCLEOTIDE SEQUENCE [LARGE SCALE GENOMIC DNA]</scope>
    <source>
        <strain evidence="3 4">DSM 44339</strain>
    </source>
</reference>
<dbReference type="RefSeq" id="WP_085188367.1">
    <property type="nucleotide sequence ID" value="NZ_AP022605.1"/>
</dbReference>
<dbReference type="AlphaFoldDB" id="A0A1X1TIJ5"/>
<name>A0A1X1TIJ5_9MYCO</name>
<keyword evidence="4" id="KW-1185">Reference proteome</keyword>
<dbReference type="EMBL" id="LQOS01000013">
    <property type="protein sequence ID" value="ORV44401.1"/>
    <property type="molecule type" value="Genomic_DNA"/>
</dbReference>
<gene>
    <name evidence="3" type="ORF">AWC01_03790</name>
    <name evidence="2" type="ORF">MDOR_32900</name>
</gene>
<evidence type="ECO:0000313" key="3">
    <source>
        <dbReference type="EMBL" id="ORV44401.1"/>
    </source>
</evidence>
<sequence length="159" mass="16313">MGPTRKRDLAAAVLIAGIGGYFAALLAYPRLFPPITVFTGLPLLGVAVAIAAWGVNVRNKIRDGEIGDGPGRLHPLAVARSVVIAKASAWVGAPVLGWWAGVLVQILPQRGALRAAGADTPGVVIAAVSALALTTAGLWLQNCCKSPPERPEDPDTPAA</sequence>
<accession>A0A1X1TIJ5</accession>
<dbReference type="Proteomes" id="UP000193564">
    <property type="component" value="Unassembled WGS sequence"/>
</dbReference>
<dbReference type="STRING" id="126673.AWC01_03790"/>
<reference evidence="2 5" key="2">
    <citation type="journal article" date="2019" name="Emerg. Microbes Infect.">
        <title>Comprehensive subspecies identification of 175 nontuberculous mycobacteria species based on 7547 genomic profiles.</title>
        <authorList>
            <person name="Matsumoto Y."/>
            <person name="Kinjo T."/>
            <person name="Motooka D."/>
            <person name="Nabeya D."/>
            <person name="Jung N."/>
            <person name="Uechi K."/>
            <person name="Horii T."/>
            <person name="Iida T."/>
            <person name="Fujita J."/>
            <person name="Nakamura S."/>
        </authorList>
    </citation>
    <scope>NUCLEOTIDE SEQUENCE [LARGE SCALE GENOMIC DNA]</scope>
    <source>
        <strain evidence="2 5">JCM 12405</strain>
    </source>
</reference>
<keyword evidence="1" id="KW-0812">Transmembrane</keyword>
<dbReference type="OrthoDB" id="3825558at2"/>
<protein>
    <submittedName>
        <fullName evidence="2">Membrane protein</fullName>
    </submittedName>
</protein>
<dbReference type="Proteomes" id="UP000467201">
    <property type="component" value="Chromosome"/>
</dbReference>
<keyword evidence="1" id="KW-1133">Transmembrane helix</keyword>
<feature type="transmembrane region" description="Helical" evidence="1">
    <location>
        <begin position="35"/>
        <end position="56"/>
    </location>
</feature>
<keyword evidence="1" id="KW-0472">Membrane</keyword>
<proteinExistence type="predicted"/>
<dbReference type="InterPro" id="IPR021517">
    <property type="entry name" value="DUF3180"/>
</dbReference>
<evidence type="ECO:0000313" key="5">
    <source>
        <dbReference type="Proteomes" id="UP000467201"/>
    </source>
</evidence>
<feature type="transmembrane region" description="Helical" evidence="1">
    <location>
        <begin position="77"/>
        <end position="100"/>
    </location>
</feature>
<evidence type="ECO:0000256" key="1">
    <source>
        <dbReference type="SAM" id="Phobius"/>
    </source>
</evidence>
<dbReference type="KEGG" id="mdr:MDOR_32900"/>